<protein>
    <submittedName>
        <fullName evidence="1">Uncharacterized protein</fullName>
    </submittedName>
</protein>
<proteinExistence type="predicted"/>
<sequence>MWLLLTLGITQQDQIHLIYTDDILMFHTLSPLSPIESASTLGNSYLNRAYAVLSSIQFRKGITGCGNMKKNKPRIGANRKSEICSPLRVFDPRLNPPIGRGESDLLFLT</sequence>
<gene>
    <name evidence="1" type="ORF">ASJ83_06925</name>
</gene>
<dbReference type="AlphaFoldDB" id="A0AAX0Q9Q7"/>
<dbReference type="EMBL" id="LMVO01000001">
    <property type="protein sequence ID" value="PAV10180.1"/>
    <property type="molecule type" value="Genomic_DNA"/>
</dbReference>
<accession>A0AAX0Q9Q7</accession>
<reference evidence="1 2" key="1">
    <citation type="journal article" date="2017" name="BMC Genomics">
        <title>Genomic analysis of methanogenic archaea reveals a shift towards energy conservation.</title>
        <authorList>
            <person name="Gilmore S.P."/>
            <person name="Henske J.K."/>
            <person name="Sexton J.A."/>
            <person name="Solomon K.V."/>
            <person name="Seppala S."/>
            <person name="Yoo J.I."/>
            <person name="Huyett L.M."/>
            <person name="Pressman A."/>
            <person name="Cogan J.Z."/>
            <person name="Kivenson V."/>
            <person name="Peng X."/>
            <person name="Tan Y."/>
            <person name="Valentine D.L."/>
            <person name="O'Malley M.A."/>
        </authorList>
    </citation>
    <scope>NUCLEOTIDE SEQUENCE [LARGE SCALE GENOMIC DNA]</scope>
    <source>
        <strain evidence="1 2">XII</strain>
    </source>
</reference>
<comment type="caution">
    <text evidence="1">The sequence shown here is derived from an EMBL/GenBank/DDBJ whole genome shotgun (WGS) entry which is preliminary data.</text>
</comment>
<evidence type="ECO:0000313" key="1">
    <source>
        <dbReference type="EMBL" id="PAV10180.1"/>
    </source>
</evidence>
<dbReference type="Proteomes" id="UP000243820">
    <property type="component" value="Unassembled WGS sequence"/>
</dbReference>
<keyword evidence="2" id="KW-1185">Reference proteome</keyword>
<organism evidence="1 2">
    <name type="scientific">Methanocorpusculum parvum</name>
    <dbReference type="NCBI Taxonomy" id="2193"/>
    <lineage>
        <taxon>Archaea</taxon>
        <taxon>Methanobacteriati</taxon>
        <taxon>Methanobacteriota</taxon>
        <taxon>Stenosarchaea group</taxon>
        <taxon>Methanomicrobia</taxon>
        <taxon>Methanomicrobiales</taxon>
        <taxon>Methanocorpusculaceae</taxon>
        <taxon>Methanocorpusculum</taxon>
    </lineage>
</organism>
<evidence type="ECO:0000313" key="2">
    <source>
        <dbReference type="Proteomes" id="UP000243820"/>
    </source>
</evidence>
<name>A0AAX0Q9Q7_9EURY</name>